<dbReference type="EMBL" id="CAUOFW020004991">
    <property type="protein sequence ID" value="CAK9168037.1"/>
    <property type="molecule type" value="Genomic_DNA"/>
</dbReference>
<feature type="region of interest" description="Disordered" evidence="1">
    <location>
        <begin position="35"/>
        <end position="62"/>
    </location>
</feature>
<dbReference type="AlphaFoldDB" id="A0ABC8TF29"/>
<organism evidence="2 3">
    <name type="scientific">Ilex paraguariensis</name>
    <name type="common">yerba mate</name>
    <dbReference type="NCBI Taxonomy" id="185542"/>
    <lineage>
        <taxon>Eukaryota</taxon>
        <taxon>Viridiplantae</taxon>
        <taxon>Streptophyta</taxon>
        <taxon>Embryophyta</taxon>
        <taxon>Tracheophyta</taxon>
        <taxon>Spermatophyta</taxon>
        <taxon>Magnoliopsida</taxon>
        <taxon>eudicotyledons</taxon>
        <taxon>Gunneridae</taxon>
        <taxon>Pentapetalae</taxon>
        <taxon>asterids</taxon>
        <taxon>campanulids</taxon>
        <taxon>Aquifoliales</taxon>
        <taxon>Aquifoliaceae</taxon>
        <taxon>Ilex</taxon>
    </lineage>
</organism>
<dbReference type="Proteomes" id="UP001642360">
    <property type="component" value="Unassembled WGS sequence"/>
</dbReference>
<comment type="caution">
    <text evidence="2">The sequence shown here is derived from an EMBL/GenBank/DDBJ whole genome shotgun (WGS) entry which is preliminary data.</text>
</comment>
<name>A0ABC8TF29_9AQUA</name>
<accession>A0ABC8TF29</accession>
<evidence type="ECO:0000313" key="2">
    <source>
        <dbReference type="EMBL" id="CAK9168037.1"/>
    </source>
</evidence>
<keyword evidence="3" id="KW-1185">Reference proteome</keyword>
<proteinExistence type="predicted"/>
<sequence>MQLGGGAKWPVRGDIDLGAKGGAIGVGANVLSEINREEGDGAGGTNNTPRRGIDEDSLSALTKVRNRYGPRLCSMD</sequence>
<evidence type="ECO:0000256" key="1">
    <source>
        <dbReference type="SAM" id="MobiDB-lite"/>
    </source>
</evidence>
<evidence type="ECO:0000313" key="3">
    <source>
        <dbReference type="Proteomes" id="UP001642360"/>
    </source>
</evidence>
<protein>
    <submittedName>
        <fullName evidence="2">Uncharacterized protein</fullName>
    </submittedName>
</protein>
<reference evidence="2 3" key="1">
    <citation type="submission" date="2024-02" db="EMBL/GenBank/DDBJ databases">
        <authorList>
            <person name="Vignale AGUSTIN F."/>
            <person name="Sosa J E."/>
            <person name="Modenutti C."/>
        </authorList>
    </citation>
    <scope>NUCLEOTIDE SEQUENCE [LARGE SCALE GENOMIC DNA]</scope>
</reference>
<gene>
    <name evidence="2" type="ORF">ILEXP_LOCUS37366</name>
</gene>